<name>D5MFI1_METO1</name>
<sequence>MNLWRAVPQMIGSTLILLLIVTAPVGFAQAGSRGGGGGRAGGVGGGAVIGGGRGSGSVGGGVRGGVPGGGGRDYPSHGRTYGDHPRHDRGDRFFFGFSGAYAPAWWWYDPYYYWGASPYYYNPYYYGYPYFGTYYYGYPYYYGSDPCASQDPTYAPYCPPPTDYPYDPGYGVPPVTYPLPAPPGGESQPSTSPDQPTSPTSGQTP</sequence>
<feature type="region of interest" description="Disordered" evidence="1">
    <location>
        <begin position="169"/>
        <end position="205"/>
    </location>
</feature>
<feature type="region of interest" description="Disordered" evidence="1">
    <location>
        <begin position="54"/>
        <end position="83"/>
    </location>
</feature>
<reference evidence="2 3" key="1">
    <citation type="journal article" date="2010" name="Nature">
        <title>Nitrite-driven anaerobic methane oxidation by oxygenic bacteria.</title>
        <authorList>
            <person name="Ettwig K.F."/>
            <person name="Butler M.K."/>
            <person name="Le Paslier D."/>
            <person name="Pelletier E."/>
            <person name="Mangenot S."/>
            <person name="Kuypers M.M.M."/>
            <person name="Schreiber F."/>
            <person name="Dutilh B.E."/>
            <person name="Zedelius J."/>
            <person name="de Beer D."/>
            <person name="Gloerich J."/>
            <person name="Wessels H.J.C.T."/>
            <person name="van Allen T."/>
            <person name="Luesken F."/>
            <person name="Wu M."/>
            <person name="van de Pas-Schoonen K.T."/>
            <person name="Op den Camp H.J.M."/>
            <person name="Janssen-Megens E.M."/>
            <person name="Francoijs K-J."/>
            <person name="Stunnenberg H."/>
            <person name="Weissenbach J."/>
            <person name="Jetten M.S.M."/>
            <person name="Strous M."/>
        </authorList>
    </citation>
    <scope>NUCLEOTIDE SEQUENCE [LARGE SCALE GENOMIC DNA]</scope>
</reference>
<evidence type="ECO:0000313" key="2">
    <source>
        <dbReference type="EMBL" id="CBE68512.1"/>
    </source>
</evidence>
<protein>
    <submittedName>
        <fullName evidence="2">Uncharacterized protein</fullName>
    </submittedName>
</protein>
<dbReference type="Proteomes" id="UP000006898">
    <property type="component" value="Chromosome"/>
</dbReference>
<dbReference type="STRING" id="671143.DAMO_1452"/>
<gene>
    <name evidence="2" type="ORF">DAMO_1452</name>
</gene>
<evidence type="ECO:0000313" key="3">
    <source>
        <dbReference type="Proteomes" id="UP000006898"/>
    </source>
</evidence>
<dbReference type="AlphaFoldDB" id="D5MFI1"/>
<accession>D5MFI1</accession>
<feature type="compositionally biased region" description="Gly residues" evidence="1">
    <location>
        <begin position="54"/>
        <end position="72"/>
    </location>
</feature>
<evidence type="ECO:0000256" key="1">
    <source>
        <dbReference type="SAM" id="MobiDB-lite"/>
    </source>
</evidence>
<dbReference type="EMBL" id="FP565575">
    <property type="protein sequence ID" value="CBE68512.1"/>
    <property type="molecule type" value="Genomic_DNA"/>
</dbReference>
<feature type="compositionally biased region" description="Low complexity" evidence="1">
    <location>
        <begin position="187"/>
        <end position="205"/>
    </location>
</feature>
<dbReference type="KEGG" id="mox:DAMO_1452"/>
<dbReference type="HOGENOM" id="CLU_1335514_0_0_0"/>
<feature type="compositionally biased region" description="Basic and acidic residues" evidence="1">
    <location>
        <begin position="74"/>
        <end position="83"/>
    </location>
</feature>
<proteinExistence type="predicted"/>
<organism evidence="2 3">
    <name type="scientific">Methylomirabilis oxygeniifera</name>
    <dbReference type="NCBI Taxonomy" id="671143"/>
    <lineage>
        <taxon>Bacteria</taxon>
        <taxon>Candidatus Methylomirabilota</taxon>
        <taxon>Candidatus Methylomirabilia</taxon>
        <taxon>Candidatus Methylomirabilales</taxon>
        <taxon>Candidatus Methylomirabilaceae</taxon>
        <taxon>Candidatus Methylomirabilis</taxon>
    </lineage>
</organism>